<dbReference type="InterPro" id="IPR024934">
    <property type="entry name" value="Rubredoxin-like_dom"/>
</dbReference>
<dbReference type="InterPro" id="IPR012349">
    <property type="entry name" value="Split_barrel_FMN-bd"/>
</dbReference>
<dbReference type="InterPro" id="IPR048574">
    <property type="entry name" value="RUBY_RBDX"/>
</dbReference>
<dbReference type="InterPro" id="IPR009040">
    <property type="entry name" value="Ferritin-like_diiron"/>
</dbReference>
<dbReference type="InterPro" id="IPR002563">
    <property type="entry name" value="Flavin_Rdtase-like_dom"/>
</dbReference>
<gene>
    <name evidence="6" type="ORF">IAD51_00840</name>
</gene>
<dbReference type="SUPFAM" id="SSF57802">
    <property type="entry name" value="Rubredoxin-like"/>
    <property type="match status" value="2"/>
</dbReference>
<dbReference type="GO" id="GO:0016646">
    <property type="term" value="F:oxidoreductase activity, acting on the CH-NH group of donors, NAD or NADP as acceptor"/>
    <property type="evidence" value="ECO:0007669"/>
    <property type="project" value="UniProtKB-ARBA"/>
</dbReference>
<keyword evidence="3" id="KW-0249">Electron transport</keyword>
<dbReference type="PANTHER" id="PTHR43339:SF1">
    <property type="entry name" value="RUBRERYTHRIN"/>
    <property type="match status" value="1"/>
</dbReference>
<sequence>MNLLFKISYGLYVLTSESGGAHGGCMINTLSQQTSDPERFSVTVNKLNRTHDLIAESGKFAVAVLSKKTPFSLIKGFGMRSGRDCDKFADVPYVTAANGCKVPTEGVLGYFEMKVEKTIDFGTHTMFVASLTGTTALAENGEELTYAYYQSDIKPRPAPAAADGEEVWVCRICGYVHKGKLPADFVCPICKHGAQDFERADKNAIAGSAADKIKENQNTVVSKGEKTMAKFICSVCGYVHEGNEAPEKCPVCKAPREKFYKQEEGARMWAAEHIIGVAQGAPADIIEGLRANFEGECTEVGMYLAMSRAAHREGYPEIGLYWEKAAFEEAEHAAKFAELLGEVVSPSTKVNLEKRVEAENGATKGKFDLAKRAKEEGLDAIHDTVHEMARDEARHGKAFEGLLARYFK</sequence>
<dbReference type="InterPro" id="IPR052773">
    <property type="entry name" value="Anaerobic_Peroxidase-Rel"/>
</dbReference>
<dbReference type="CDD" id="cd00350">
    <property type="entry name" value="rubredoxin_like"/>
    <property type="match status" value="1"/>
</dbReference>
<dbReference type="GO" id="GO:0005506">
    <property type="term" value="F:iron ion binding"/>
    <property type="evidence" value="ECO:0007669"/>
    <property type="project" value="InterPro"/>
</dbReference>
<evidence type="ECO:0000259" key="4">
    <source>
        <dbReference type="PROSITE" id="PS50903"/>
    </source>
</evidence>
<evidence type="ECO:0000259" key="5">
    <source>
        <dbReference type="PROSITE" id="PS50905"/>
    </source>
</evidence>
<dbReference type="InterPro" id="IPR003251">
    <property type="entry name" value="Rr_diiron-bd_dom"/>
</dbReference>
<feature type="domain" description="Rubredoxin-like" evidence="4">
    <location>
        <begin position="228"/>
        <end position="262"/>
    </location>
</feature>
<dbReference type="SMART" id="SM00903">
    <property type="entry name" value="Flavin_Reduct"/>
    <property type="match status" value="1"/>
</dbReference>
<dbReference type="Proteomes" id="UP000824088">
    <property type="component" value="Unassembled WGS sequence"/>
</dbReference>
<dbReference type="PROSITE" id="PS50905">
    <property type="entry name" value="FERRITIN_LIKE"/>
    <property type="match status" value="1"/>
</dbReference>
<dbReference type="InterPro" id="IPR045236">
    <property type="entry name" value="RevRr_diiron-bd_dom"/>
</dbReference>
<dbReference type="Gene3D" id="1.20.1260.10">
    <property type="match status" value="1"/>
</dbReference>
<dbReference type="InterPro" id="IPR012347">
    <property type="entry name" value="Ferritin-like"/>
</dbReference>
<evidence type="ECO:0000256" key="2">
    <source>
        <dbReference type="ARBA" id="ARBA00022448"/>
    </source>
</evidence>
<dbReference type="Gene3D" id="2.30.110.10">
    <property type="entry name" value="Electron Transport, Fmn-binding Protein, Chain A"/>
    <property type="match status" value="1"/>
</dbReference>
<evidence type="ECO:0000256" key="3">
    <source>
        <dbReference type="ARBA" id="ARBA00022982"/>
    </source>
</evidence>
<protein>
    <submittedName>
        <fullName evidence="6">Flavin reductase</fullName>
    </submittedName>
</protein>
<evidence type="ECO:0000313" key="7">
    <source>
        <dbReference type="Proteomes" id="UP000824088"/>
    </source>
</evidence>
<dbReference type="InterPro" id="IPR009078">
    <property type="entry name" value="Ferritin-like_SF"/>
</dbReference>
<dbReference type="SUPFAM" id="SSF50475">
    <property type="entry name" value="FMN-binding split barrel"/>
    <property type="match status" value="1"/>
</dbReference>
<proteinExistence type="predicted"/>
<dbReference type="Pfam" id="PF21349">
    <property type="entry name" value="RUBY_RBDX"/>
    <property type="match status" value="2"/>
</dbReference>
<dbReference type="CDD" id="cd00729">
    <property type="entry name" value="rubredoxin_SM"/>
    <property type="match status" value="1"/>
</dbReference>
<organism evidence="6 7">
    <name type="scientific">Candidatus Limadaptatus stercorigallinarum</name>
    <dbReference type="NCBI Taxonomy" id="2840845"/>
    <lineage>
        <taxon>Bacteria</taxon>
        <taxon>Bacillati</taxon>
        <taxon>Bacillota</taxon>
        <taxon>Clostridia</taxon>
        <taxon>Eubacteriales</taxon>
        <taxon>Candidatus Limadaptatus</taxon>
    </lineage>
</organism>
<feature type="domain" description="Ferritin-like diiron" evidence="5">
    <location>
        <begin position="279"/>
        <end position="408"/>
    </location>
</feature>
<reference evidence="6" key="2">
    <citation type="journal article" date="2021" name="PeerJ">
        <title>Extensive microbial diversity within the chicken gut microbiome revealed by metagenomics and culture.</title>
        <authorList>
            <person name="Gilroy R."/>
            <person name="Ravi A."/>
            <person name="Getino M."/>
            <person name="Pursley I."/>
            <person name="Horton D.L."/>
            <person name="Alikhan N.F."/>
            <person name="Baker D."/>
            <person name="Gharbi K."/>
            <person name="Hall N."/>
            <person name="Watson M."/>
            <person name="Adriaenssens E.M."/>
            <person name="Foster-Nyarko E."/>
            <person name="Jarju S."/>
            <person name="Secka A."/>
            <person name="Antonio M."/>
            <person name="Oren A."/>
            <person name="Chaudhuri R.R."/>
            <person name="La Ragione R."/>
            <person name="Hildebrand F."/>
            <person name="Pallen M.J."/>
        </authorList>
    </citation>
    <scope>NUCLEOTIDE SEQUENCE</scope>
    <source>
        <strain evidence="6">1063</strain>
    </source>
</reference>
<dbReference type="GO" id="GO:0010181">
    <property type="term" value="F:FMN binding"/>
    <property type="evidence" value="ECO:0007669"/>
    <property type="project" value="InterPro"/>
</dbReference>
<accession>A0A9D1HQR0</accession>
<dbReference type="Gene3D" id="2.20.28.10">
    <property type="match status" value="2"/>
</dbReference>
<dbReference type="CDD" id="cd01046">
    <property type="entry name" value="Rubrerythrin_like"/>
    <property type="match status" value="1"/>
</dbReference>
<reference evidence="6" key="1">
    <citation type="submission" date="2020-10" db="EMBL/GenBank/DDBJ databases">
        <authorList>
            <person name="Gilroy R."/>
        </authorList>
    </citation>
    <scope>NUCLEOTIDE SEQUENCE</scope>
    <source>
        <strain evidence="6">1063</strain>
    </source>
</reference>
<dbReference type="Pfam" id="PF01613">
    <property type="entry name" value="Flavin_Reduct"/>
    <property type="match status" value="1"/>
</dbReference>
<dbReference type="AlphaFoldDB" id="A0A9D1HQR0"/>
<keyword evidence="2" id="KW-0813">Transport</keyword>
<evidence type="ECO:0000313" key="6">
    <source>
        <dbReference type="EMBL" id="HIU20779.1"/>
    </source>
</evidence>
<dbReference type="PROSITE" id="PS50903">
    <property type="entry name" value="RUBREDOXIN_LIKE"/>
    <property type="match status" value="2"/>
</dbReference>
<dbReference type="SUPFAM" id="SSF47240">
    <property type="entry name" value="Ferritin-like"/>
    <property type="match status" value="1"/>
</dbReference>
<dbReference type="Pfam" id="PF02915">
    <property type="entry name" value="Rubrerythrin"/>
    <property type="match status" value="1"/>
</dbReference>
<evidence type="ECO:0000256" key="1">
    <source>
        <dbReference type="ARBA" id="ARBA00001965"/>
    </source>
</evidence>
<dbReference type="EMBL" id="DVMN01000012">
    <property type="protein sequence ID" value="HIU20779.1"/>
    <property type="molecule type" value="Genomic_DNA"/>
</dbReference>
<name>A0A9D1HQR0_9FIRM</name>
<dbReference type="PANTHER" id="PTHR43339">
    <property type="entry name" value="RUBRERYTHRIN-RELATED"/>
    <property type="match status" value="1"/>
</dbReference>
<comment type="cofactor">
    <cofactor evidence="1">
        <name>Fe(3+)</name>
        <dbReference type="ChEBI" id="CHEBI:29034"/>
    </cofactor>
</comment>
<feature type="domain" description="Rubredoxin-like" evidence="4">
    <location>
        <begin position="165"/>
        <end position="200"/>
    </location>
</feature>
<comment type="caution">
    <text evidence="6">The sequence shown here is derived from an EMBL/GenBank/DDBJ whole genome shotgun (WGS) entry which is preliminary data.</text>
</comment>